<accession>A0ABM4U1C4</accession>
<keyword evidence="2" id="KW-1185">Reference proteome</keyword>
<evidence type="ECO:0000313" key="3">
    <source>
        <dbReference type="RefSeq" id="XP_071901084.1"/>
    </source>
</evidence>
<dbReference type="Gene3D" id="3.30.420.10">
    <property type="entry name" value="Ribonuclease H-like superfamily/Ribonuclease H"/>
    <property type="match status" value="1"/>
</dbReference>
<dbReference type="Proteomes" id="UP001652660">
    <property type="component" value="Chromosome 4c"/>
</dbReference>
<dbReference type="SUPFAM" id="SSF53098">
    <property type="entry name" value="Ribonuclease H-like"/>
    <property type="match status" value="1"/>
</dbReference>
<dbReference type="Pfam" id="PF00665">
    <property type="entry name" value="rve"/>
    <property type="match status" value="1"/>
</dbReference>
<feature type="domain" description="Integrase catalytic" evidence="1">
    <location>
        <begin position="5"/>
        <end position="118"/>
    </location>
</feature>
<protein>
    <recommendedName>
        <fullName evidence="1">Integrase catalytic domain-containing protein</fullName>
    </recommendedName>
</protein>
<dbReference type="InterPro" id="IPR012337">
    <property type="entry name" value="RNaseH-like_sf"/>
</dbReference>
<dbReference type="PANTHER" id="PTHR37984">
    <property type="entry name" value="PROTEIN CBG26694"/>
    <property type="match status" value="1"/>
</dbReference>
<proteinExistence type="predicted"/>
<dbReference type="InterPro" id="IPR001584">
    <property type="entry name" value="Integrase_cat-core"/>
</dbReference>
<dbReference type="InterPro" id="IPR036397">
    <property type="entry name" value="RNaseH_sf"/>
</dbReference>
<gene>
    <name evidence="3" type="primary">LOC140004831</name>
</gene>
<evidence type="ECO:0000313" key="2">
    <source>
        <dbReference type="Proteomes" id="UP001652660"/>
    </source>
</evidence>
<evidence type="ECO:0000259" key="1">
    <source>
        <dbReference type="PROSITE" id="PS50994"/>
    </source>
</evidence>
<sequence>MVHLQNPWPFFQWRIDLLGPLLRAPGGYEHLVVIIDYFTKWVEAEPLNTISSRSVQKFLWKNIVCRFGIPRALISNNGRQFTDSSLQDWCSELGIQQHFTSVGHPRANSQVENANRTILHGMKETLFVLTYEAEAVIPAEIGIPLGRVQHFVAQDNEEKIRLNLNLLEQ</sequence>
<name>A0ABM4U1C4_COFAR</name>
<dbReference type="RefSeq" id="XP_071901084.1">
    <property type="nucleotide sequence ID" value="XM_072044983.1"/>
</dbReference>
<dbReference type="GeneID" id="140004831"/>
<dbReference type="PROSITE" id="PS50994">
    <property type="entry name" value="INTEGRASE"/>
    <property type="match status" value="1"/>
</dbReference>
<dbReference type="PANTHER" id="PTHR37984:SF5">
    <property type="entry name" value="PROTEIN NYNRIN-LIKE"/>
    <property type="match status" value="1"/>
</dbReference>
<reference evidence="3" key="1">
    <citation type="submission" date="2025-08" db="UniProtKB">
        <authorList>
            <consortium name="RefSeq"/>
        </authorList>
    </citation>
    <scope>IDENTIFICATION</scope>
    <source>
        <tissue evidence="3">Leaves</tissue>
    </source>
</reference>
<organism evidence="2 3">
    <name type="scientific">Coffea arabica</name>
    <name type="common">Arabian coffee</name>
    <dbReference type="NCBI Taxonomy" id="13443"/>
    <lineage>
        <taxon>Eukaryota</taxon>
        <taxon>Viridiplantae</taxon>
        <taxon>Streptophyta</taxon>
        <taxon>Embryophyta</taxon>
        <taxon>Tracheophyta</taxon>
        <taxon>Spermatophyta</taxon>
        <taxon>Magnoliopsida</taxon>
        <taxon>eudicotyledons</taxon>
        <taxon>Gunneridae</taxon>
        <taxon>Pentapetalae</taxon>
        <taxon>asterids</taxon>
        <taxon>lamiids</taxon>
        <taxon>Gentianales</taxon>
        <taxon>Rubiaceae</taxon>
        <taxon>Ixoroideae</taxon>
        <taxon>Gardenieae complex</taxon>
        <taxon>Bertiereae - Coffeeae clade</taxon>
        <taxon>Coffeeae</taxon>
        <taxon>Coffea</taxon>
    </lineage>
</organism>
<dbReference type="InterPro" id="IPR050951">
    <property type="entry name" value="Retrovirus_Pol_polyprotein"/>
</dbReference>